<name>L7JUP7_TRAHO</name>
<sequence>MFAHILLHLVHLWAKDGDEKEDESGGMTPVYVLGFFLFLFVAFFIFLVIFSKRNR</sequence>
<reference evidence="2 3" key="1">
    <citation type="journal article" date="2012" name="PLoS Pathog.">
        <title>The genome of the obligate intracellular parasite Trachipleistophora hominis: new insights into microsporidian genome dynamics and reductive evolution.</title>
        <authorList>
            <person name="Heinz E."/>
            <person name="Williams T.A."/>
            <person name="Nakjang S."/>
            <person name="Noel C.J."/>
            <person name="Swan D.C."/>
            <person name="Goldberg A.V."/>
            <person name="Harris S.R."/>
            <person name="Weinmaier T."/>
            <person name="Markert S."/>
            <person name="Becher D."/>
            <person name="Bernhardt J."/>
            <person name="Dagan T."/>
            <person name="Hacker C."/>
            <person name="Lucocq J.M."/>
            <person name="Schweder T."/>
            <person name="Rattei T."/>
            <person name="Hall N."/>
            <person name="Hirt R.P."/>
            <person name="Embley T.M."/>
        </authorList>
    </citation>
    <scope>NUCLEOTIDE SEQUENCE [LARGE SCALE GENOMIC DNA]</scope>
</reference>
<dbReference type="AlphaFoldDB" id="L7JUP7"/>
<feature type="transmembrane region" description="Helical" evidence="1">
    <location>
        <begin position="30"/>
        <end position="50"/>
    </location>
</feature>
<accession>L7JUP7</accession>
<gene>
    <name evidence="2" type="ORF">THOM_2312</name>
</gene>
<dbReference type="EMBL" id="JH994025">
    <property type="protein sequence ID" value="ELQ74751.1"/>
    <property type="molecule type" value="Genomic_DNA"/>
</dbReference>
<dbReference type="InParanoid" id="L7JUP7"/>
<protein>
    <submittedName>
        <fullName evidence="2">Uncharacterized protein</fullName>
    </submittedName>
</protein>
<organism evidence="2 3">
    <name type="scientific">Trachipleistophora hominis</name>
    <name type="common">Microsporidian parasite</name>
    <dbReference type="NCBI Taxonomy" id="72359"/>
    <lineage>
        <taxon>Eukaryota</taxon>
        <taxon>Fungi</taxon>
        <taxon>Fungi incertae sedis</taxon>
        <taxon>Microsporidia</taxon>
        <taxon>Pleistophoridae</taxon>
        <taxon>Trachipleistophora</taxon>
    </lineage>
</organism>
<keyword evidence="1" id="KW-1133">Transmembrane helix</keyword>
<dbReference type="HOGENOM" id="CLU_3034054_0_0_1"/>
<proteinExistence type="predicted"/>
<evidence type="ECO:0000313" key="2">
    <source>
        <dbReference type="EMBL" id="ELQ74751.1"/>
    </source>
</evidence>
<keyword evidence="3" id="KW-1185">Reference proteome</keyword>
<keyword evidence="1" id="KW-0812">Transmembrane</keyword>
<evidence type="ECO:0000313" key="3">
    <source>
        <dbReference type="Proteomes" id="UP000011185"/>
    </source>
</evidence>
<keyword evidence="1" id="KW-0472">Membrane</keyword>
<evidence type="ECO:0000256" key="1">
    <source>
        <dbReference type="SAM" id="Phobius"/>
    </source>
</evidence>
<dbReference type="Proteomes" id="UP000011185">
    <property type="component" value="Unassembled WGS sequence"/>
</dbReference>
<dbReference type="VEuPathDB" id="MicrosporidiaDB:THOM_2312"/>